<dbReference type="PANTHER" id="PTHR21021">
    <property type="entry name" value="GAF/PUTATIVE CYTOSKELETAL PROTEIN"/>
    <property type="match status" value="1"/>
</dbReference>
<dbReference type="EMBL" id="JALJOR010000016">
    <property type="protein sequence ID" value="KAK9805140.1"/>
    <property type="molecule type" value="Genomic_DNA"/>
</dbReference>
<dbReference type="InterPro" id="IPR007303">
    <property type="entry name" value="TIP41-like"/>
</dbReference>
<dbReference type="GO" id="GO:0031929">
    <property type="term" value="P:TOR signaling"/>
    <property type="evidence" value="ECO:0007669"/>
    <property type="project" value="TreeGrafter"/>
</dbReference>
<evidence type="ECO:0000256" key="1">
    <source>
        <dbReference type="ARBA" id="ARBA00006658"/>
    </source>
</evidence>
<protein>
    <recommendedName>
        <fullName evidence="5">TIP41-like protein</fullName>
    </recommendedName>
</protein>
<dbReference type="InterPro" id="IPR051330">
    <property type="entry name" value="Phosphatase_reg/MetRdx"/>
</dbReference>
<gene>
    <name evidence="3" type="ORF">WJX72_001527</name>
</gene>
<evidence type="ECO:0008006" key="5">
    <source>
        <dbReference type="Google" id="ProtNLM"/>
    </source>
</evidence>
<feature type="region of interest" description="Disordered" evidence="2">
    <location>
        <begin position="127"/>
        <end position="147"/>
    </location>
</feature>
<evidence type="ECO:0000313" key="4">
    <source>
        <dbReference type="Proteomes" id="UP001489004"/>
    </source>
</evidence>
<comment type="caution">
    <text evidence="3">The sequence shown here is derived from an EMBL/GenBank/DDBJ whole genome shotgun (WGS) entry which is preliminary data.</text>
</comment>
<dbReference type="GO" id="GO:0005829">
    <property type="term" value="C:cytosol"/>
    <property type="evidence" value="ECO:0007669"/>
    <property type="project" value="TreeGrafter"/>
</dbReference>
<sequence length="289" mass="31976">MADTIGIQGPTVNNSRELSICGWKVTSCKAPILKDSLMDRCKSDLAAPSLPEQLFADSYLKLVHAATGTCLYFSAIDGLRAWIADTPPPVRVGIAQDWLSTREADVKAHNAKTQDYDWTYSTPYHGSLRTESNSQASTSDPKWVPSPEPMNRAPLMARDPILFYEEVPLYESELDDHGVSQLSVKVRVMPTCWFVLLRFWLRVDKVLVRLRETRIFCDFKAPPATALVTREIRHCEGTFEELKAAGAPGDGAAYADADSASLALQAVAPAGVTQFSTEKLVLRKQPELM</sequence>
<evidence type="ECO:0000256" key="2">
    <source>
        <dbReference type="SAM" id="MobiDB-lite"/>
    </source>
</evidence>
<name>A0AAW1P5J4_9CHLO</name>
<accession>A0AAW1P5J4</accession>
<organism evidence="3 4">
    <name type="scientific">[Myrmecia] bisecta</name>
    <dbReference type="NCBI Taxonomy" id="41462"/>
    <lineage>
        <taxon>Eukaryota</taxon>
        <taxon>Viridiplantae</taxon>
        <taxon>Chlorophyta</taxon>
        <taxon>core chlorophytes</taxon>
        <taxon>Trebouxiophyceae</taxon>
        <taxon>Trebouxiales</taxon>
        <taxon>Trebouxiaceae</taxon>
        <taxon>Myrmecia</taxon>
    </lineage>
</organism>
<comment type="similarity">
    <text evidence="1">Belongs to the TIP41 family.</text>
</comment>
<proteinExistence type="inferred from homology"/>
<keyword evidence="4" id="KW-1185">Reference proteome</keyword>
<evidence type="ECO:0000313" key="3">
    <source>
        <dbReference type="EMBL" id="KAK9805140.1"/>
    </source>
</evidence>
<dbReference type="Pfam" id="PF04176">
    <property type="entry name" value="TIP41"/>
    <property type="match status" value="1"/>
</dbReference>
<dbReference type="AlphaFoldDB" id="A0AAW1P5J4"/>
<reference evidence="3 4" key="1">
    <citation type="journal article" date="2024" name="Nat. Commun.">
        <title>Phylogenomics reveals the evolutionary origins of lichenization in chlorophyte algae.</title>
        <authorList>
            <person name="Puginier C."/>
            <person name="Libourel C."/>
            <person name="Otte J."/>
            <person name="Skaloud P."/>
            <person name="Haon M."/>
            <person name="Grisel S."/>
            <person name="Petersen M."/>
            <person name="Berrin J.G."/>
            <person name="Delaux P.M."/>
            <person name="Dal Grande F."/>
            <person name="Keller J."/>
        </authorList>
    </citation>
    <scope>NUCLEOTIDE SEQUENCE [LARGE SCALE GENOMIC DNA]</scope>
    <source>
        <strain evidence="3 4">SAG 2043</strain>
    </source>
</reference>
<dbReference type="PANTHER" id="PTHR21021:SF16">
    <property type="entry name" value="TIP41-LIKE PROTEIN"/>
    <property type="match status" value="1"/>
</dbReference>
<feature type="compositionally biased region" description="Polar residues" evidence="2">
    <location>
        <begin position="127"/>
        <end position="140"/>
    </location>
</feature>
<dbReference type="Proteomes" id="UP001489004">
    <property type="component" value="Unassembled WGS sequence"/>
</dbReference>